<dbReference type="Proteomes" id="UP000585437">
    <property type="component" value="Unassembled WGS sequence"/>
</dbReference>
<protein>
    <submittedName>
        <fullName evidence="1">Uncharacterized protein</fullName>
    </submittedName>
</protein>
<reference evidence="1 2" key="1">
    <citation type="submission" date="2020-08" db="EMBL/GenBank/DDBJ databases">
        <title>The Agave Microbiome: Exploring the role of microbial communities in plant adaptations to desert environments.</title>
        <authorList>
            <person name="Partida-Martinez L.P."/>
        </authorList>
    </citation>
    <scope>NUCLEOTIDE SEQUENCE [LARGE SCALE GENOMIC DNA]</scope>
    <source>
        <strain evidence="1 2">AS3.12</strain>
    </source>
</reference>
<accession>A0A7X0JKW8</accession>
<gene>
    <name evidence="1" type="ORF">F4695_001830</name>
</gene>
<keyword evidence="2" id="KW-1185">Reference proteome</keyword>
<name>A0A7X0JKW8_9HYPH</name>
<dbReference type="AlphaFoldDB" id="A0A7X0JKW8"/>
<evidence type="ECO:0000313" key="2">
    <source>
        <dbReference type="Proteomes" id="UP000585437"/>
    </source>
</evidence>
<comment type="caution">
    <text evidence="1">The sequence shown here is derived from an EMBL/GenBank/DDBJ whole genome shotgun (WGS) entry which is preliminary data.</text>
</comment>
<evidence type="ECO:0000313" key="1">
    <source>
        <dbReference type="EMBL" id="MBB6508481.1"/>
    </source>
</evidence>
<sequence length="87" mass="9725">MKYPIELPPETKRRLGLDGQPSWVKTDDLNVFTWPGPDVRPVGRGQGFAYGFLPKAMMVDVLDGIRQSIRDGRAKAVNRDVAVKAEE</sequence>
<organism evidence="1 2">
    <name type="scientific">Rhizobium soli</name>
    <dbReference type="NCBI Taxonomy" id="424798"/>
    <lineage>
        <taxon>Bacteria</taxon>
        <taxon>Pseudomonadati</taxon>
        <taxon>Pseudomonadota</taxon>
        <taxon>Alphaproteobacteria</taxon>
        <taxon>Hyphomicrobiales</taxon>
        <taxon>Rhizobiaceae</taxon>
        <taxon>Rhizobium/Agrobacterium group</taxon>
        <taxon>Rhizobium</taxon>
    </lineage>
</organism>
<proteinExistence type="predicted"/>
<dbReference type="EMBL" id="JACHBU010000003">
    <property type="protein sequence ID" value="MBB6508481.1"/>
    <property type="molecule type" value="Genomic_DNA"/>
</dbReference>